<evidence type="ECO:0000313" key="2">
    <source>
        <dbReference type="Proteomes" id="UP000270291"/>
    </source>
</evidence>
<gene>
    <name evidence="1" type="ORF">EI293_03960</name>
</gene>
<dbReference type="Proteomes" id="UP000270291">
    <property type="component" value="Unassembled WGS sequence"/>
</dbReference>
<reference evidence="1 2" key="1">
    <citation type="submission" date="2018-12" db="EMBL/GenBank/DDBJ databases">
        <authorList>
            <person name="Feng G."/>
            <person name="Zhu H."/>
        </authorList>
    </citation>
    <scope>NUCLEOTIDE SEQUENCE [LARGE SCALE GENOMIC DNA]</scope>
    <source>
        <strain evidence="1 2">LMG 26000</strain>
    </source>
</reference>
<dbReference type="Gene3D" id="2.60.40.1120">
    <property type="entry name" value="Carboxypeptidase-like, regulatory domain"/>
    <property type="match status" value="1"/>
</dbReference>
<dbReference type="OrthoDB" id="883344at2"/>
<accession>A0A428KIN8</accession>
<name>A0A428KIN8_9BACT</name>
<proteinExistence type="predicted"/>
<comment type="caution">
    <text evidence="1">The sequence shown here is derived from an EMBL/GenBank/DDBJ whole genome shotgun (WGS) entry which is preliminary data.</text>
</comment>
<keyword evidence="2" id="KW-1185">Reference proteome</keyword>
<dbReference type="SUPFAM" id="SSF49464">
    <property type="entry name" value="Carboxypeptidase regulatory domain-like"/>
    <property type="match status" value="1"/>
</dbReference>
<dbReference type="AlphaFoldDB" id="A0A428KIN8"/>
<dbReference type="EMBL" id="RWIU01000001">
    <property type="protein sequence ID" value="RSK46333.1"/>
    <property type="molecule type" value="Genomic_DNA"/>
</dbReference>
<evidence type="ECO:0000313" key="1">
    <source>
        <dbReference type="EMBL" id="RSK46333.1"/>
    </source>
</evidence>
<dbReference type="InterPro" id="IPR008969">
    <property type="entry name" value="CarboxyPept-like_regulatory"/>
</dbReference>
<organism evidence="1 2">
    <name type="scientific">Hymenobacter perfusus</name>
    <dbReference type="NCBI Taxonomy" id="1236770"/>
    <lineage>
        <taxon>Bacteria</taxon>
        <taxon>Pseudomonadati</taxon>
        <taxon>Bacteroidota</taxon>
        <taxon>Cytophagia</taxon>
        <taxon>Cytophagales</taxon>
        <taxon>Hymenobacteraceae</taxon>
        <taxon>Hymenobacter</taxon>
    </lineage>
</organism>
<protein>
    <recommendedName>
        <fullName evidence="3">Carboxypeptidase-like regulatory domain-containing protein</fullName>
    </recommendedName>
</protein>
<dbReference type="RefSeq" id="WP_125435838.1">
    <property type="nucleotide sequence ID" value="NZ_RWIU01000001.1"/>
</dbReference>
<sequence length="236" mass="25576">MKLTASPFNPATGELLPVYRDAYLRGDLSKASAQAVETYLHHDADKAHETLSRWQHLRAADEAEAAPTWVQKQLLYIRTEPVRFRRRATGLVASAVLVGTMVFAGTRLPSERTPVSDSTPTELTPLVADAGTIAEAGMLTSAEASSSRAMLTVRGRILDENGAPLIGATVLQPGSYRGTSTNAQGEYVLQVPAGTTALQYGYGGYQDAEMRVQTTGSADVTLQPRTKVGKRHWWQF</sequence>
<dbReference type="Pfam" id="PF13715">
    <property type="entry name" value="CarbopepD_reg_2"/>
    <property type="match status" value="1"/>
</dbReference>
<evidence type="ECO:0008006" key="3">
    <source>
        <dbReference type="Google" id="ProtNLM"/>
    </source>
</evidence>